<gene>
    <name evidence="3" type="ordered locus">bpr_I2856</name>
</gene>
<dbReference type="RefSeq" id="WP_013282238.1">
    <property type="nucleotide sequence ID" value="NC_014387.1"/>
</dbReference>
<evidence type="ECO:0000259" key="2">
    <source>
        <dbReference type="Pfam" id="PF01590"/>
    </source>
</evidence>
<comment type="similarity">
    <text evidence="1">Belongs to the free Met sulfoxide reductase family.</text>
</comment>
<reference evidence="3 4" key="1">
    <citation type="journal article" date="2010" name="PLoS ONE">
        <title>The glycobiome of the rumen bacterium Butyrivibrio proteoclasticus B316(T) highlights adaptation to a polysaccharide-rich environment.</title>
        <authorList>
            <person name="Kelly W.J."/>
            <person name="Leahy S.C."/>
            <person name="Altermann E."/>
            <person name="Yeoman C.J."/>
            <person name="Dunne J.C."/>
            <person name="Kong Z."/>
            <person name="Pacheco D.M."/>
            <person name="Li D."/>
            <person name="Noel S.J."/>
            <person name="Moon C.D."/>
            <person name="Cookson A.L."/>
            <person name="Attwood G.T."/>
        </authorList>
    </citation>
    <scope>NUCLEOTIDE SEQUENCE [LARGE SCALE GENOMIC DNA]</scope>
    <source>
        <strain evidence="4">ATCC 51982 / DSM 14932 / B316</strain>
    </source>
</reference>
<accession>E0S099</accession>
<dbReference type="InterPro" id="IPR051330">
    <property type="entry name" value="Phosphatase_reg/MetRdx"/>
</dbReference>
<evidence type="ECO:0000256" key="1">
    <source>
        <dbReference type="ARBA" id="ARBA00038454"/>
    </source>
</evidence>
<dbReference type="Pfam" id="PF01590">
    <property type="entry name" value="GAF"/>
    <property type="match status" value="1"/>
</dbReference>
<evidence type="ECO:0000313" key="4">
    <source>
        <dbReference type="Proteomes" id="UP000001299"/>
    </source>
</evidence>
<dbReference type="Gene3D" id="3.30.450.40">
    <property type="match status" value="1"/>
</dbReference>
<dbReference type="HOGENOM" id="CLU_077738_2_0_9"/>
<dbReference type="STRING" id="515622.bpr_I2856"/>
<dbReference type="PANTHER" id="PTHR21021:SF15">
    <property type="entry name" value="FREE METHIONINE-R-SULFOXIDE REDUCTASE"/>
    <property type="match status" value="1"/>
</dbReference>
<protein>
    <submittedName>
        <fullName evidence="3">GAF domain-containing protein</fullName>
    </submittedName>
</protein>
<dbReference type="EMBL" id="CP001810">
    <property type="protein sequence ID" value="ADL35586.1"/>
    <property type="molecule type" value="Genomic_DNA"/>
</dbReference>
<organism evidence="3 4">
    <name type="scientific">Butyrivibrio proteoclasticus (strain ATCC 51982 / DSM 14932 / B316)</name>
    <name type="common">Clostridium proteoclasticum</name>
    <dbReference type="NCBI Taxonomy" id="515622"/>
    <lineage>
        <taxon>Bacteria</taxon>
        <taxon>Bacillati</taxon>
        <taxon>Bacillota</taxon>
        <taxon>Clostridia</taxon>
        <taxon>Lachnospirales</taxon>
        <taxon>Lachnospiraceae</taxon>
        <taxon>Butyrivibrio</taxon>
    </lineage>
</organism>
<dbReference type="Proteomes" id="UP000001299">
    <property type="component" value="Chromosome 1"/>
</dbReference>
<dbReference type="FunFam" id="3.30.450.40:FF:000008">
    <property type="entry name" value="GAF domain-containing proteins"/>
    <property type="match status" value="1"/>
</dbReference>
<proteinExistence type="inferred from homology"/>
<dbReference type="AlphaFoldDB" id="E0S099"/>
<sequence length="167" mass="18515">MPGMTDYDLLTQQLYSLAEDENFYLPVLSNASALLYENLEDINWAGFYLIDKGSLLLGPFQGKVACIRIPLGKGVCGTAAKEDKTLLVANVHEFSGHIACDAASNSEIVVPIHCNGKVIGVLDIDSPSFDRFKFEDQIGLEKFVKAIEEKTDFCRFNGLNEEQFRAE</sequence>
<dbReference type="KEGG" id="bpb:bpr_I2856"/>
<dbReference type="SUPFAM" id="SSF55781">
    <property type="entry name" value="GAF domain-like"/>
    <property type="match status" value="1"/>
</dbReference>
<dbReference type="InterPro" id="IPR029016">
    <property type="entry name" value="GAF-like_dom_sf"/>
</dbReference>
<feature type="domain" description="GAF" evidence="2">
    <location>
        <begin position="48"/>
        <end position="135"/>
    </location>
</feature>
<dbReference type="GO" id="GO:0005829">
    <property type="term" value="C:cytosol"/>
    <property type="evidence" value="ECO:0007669"/>
    <property type="project" value="TreeGrafter"/>
</dbReference>
<dbReference type="PANTHER" id="PTHR21021">
    <property type="entry name" value="GAF/PUTATIVE CYTOSKELETAL PROTEIN"/>
    <property type="match status" value="1"/>
</dbReference>
<dbReference type="InterPro" id="IPR003018">
    <property type="entry name" value="GAF"/>
</dbReference>
<evidence type="ECO:0000313" key="3">
    <source>
        <dbReference type="EMBL" id="ADL35586.1"/>
    </source>
</evidence>
<name>E0S099_BUTPB</name>
<dbReference type="GO" id="GO:0033745">
    <property type="term" value="F:L-methionine-(R)-S-oxide reductase activity"/>
    <property type="evidence" value="ECO:0007669"/>
    <property type="project" value="TreeGrafter"/>
</dbReference>
<keyword evidence="4" id="KW-1185">Reference proteome</keyword>
<dbReference type="eggNOG" id="COG1956">
    <property type="taxonomic scope" value="Bacteria"/>
</dbReference>